<dbReference type="EMBL" id="NBSK02000008">
    <property type="protein sequence ID" value="KAJ0193101.1"/>
    <property type="molecule type" value="Genomic_DNA"/>
</dbReference>
<dbReference type="Gene3D" id="3.40.395.10">
    <property type="entry name" value="Adenoviral Proteinase, Chain A"/>
    <property type="match status" value="1"/>
</dbReference>
<name>A0A9R1WZ58_LACSA</name>
<gene>
    <name evidence="1" type="ORF">LSAT_V11C800397390</name>
</gene>
<comment type="caution">
    <text evidence="1">The sequence shown here is derived from an EMBL/GenBank/DDBJ whole genome shotgun (WGS) entry which is preliminary data.</text>
</comment>
<dbReference type="AlphaFoldDB" id="A0A9R1WZ58"/>
<evidence type="ECO:0000313" key="2">
    <source>
        <dbReference type="Proteomes" id="UP000235145"/>
    </source>
</evidence>
<dbReference type="Proteomes" id="UP000235145">
    <property type="component" value="Unassembled WGS sequence"/>
</dbReference>
<dbReference type="InterPro" id="IPR038765">
    <property type="entry name" value="Papain-like_cys_pep_sf"/>
</dbReference>
<protein>
    <submittedName>
        <fullName evidence="1">Uncharacterized protein</fullName>
    </submittedName>
</protein>
<proteinExistence type="predicted"/>
<dbReference type="SUPFAM" id="SSF54001">
    <property type="entry name" value="Cysteine proteinases"/>
    <property type="match status" value="1"/>
</dbReference>
<keyword evidence="2" id="KW-1185">Reference proteome</keyword>
<accession>A0A9R1WZ58</accession>
<organism evidence="1 2">
    <name type="scientific">Lactuca sativa</name>
    <name type="common">Garden lettuce</name>
    <dbReference type="NCBI Taxonomy" id="4236"/>
    <lineage>
        <taxon>Eukaryota</taxon>
        <taxon>Viridiplantae</taxon>
        <taxon>Streptophyta</taxon>
        <taxon>Embryophyta</taxon>
        <taxon>Tracheophyta</taxon>
        <taxon>Spermatophyta</taxon>
        <taxon>Magnoliopsida</taxon>
        <taxon>eudicotyledons</taxon>
        <taxon>Gunneridae</taxon>
        <taxon>Pentapetalae</taxon>
        <taxon>asterids</taxon>
        <taxon>campanulids</taxon>
        <taxon>Asterales</taxon>
        <taxon>Asteraceae</taxon>
        <taxon>Cichorioideae</taxon>
        <taxon>Cichorieae</taxon>
        <taxon>Lactucinae</taxon>
        <taxon>Lactuca</taxon>
    </lineage>
</organism>
<sequence length="104" mass="12065">MAVAGHIVEVFSYHEGKKCFLAPYLQGDHWVLFILCPNSKSAYILDSSKNDQKKLDEYLFVSLISTIFPGRFDKSEKCYKQKGMVLEMIPRLIEMVNDSRKRTQ</sequence>
<reference evidence="1 2" key="1">
    <citation type="journal article" date="2017" name="Nat. Commun.">
        <title>Genome assembly with in vitro proximity ligation data and whole-genome triplication in lettuce.</title>
        <authorList>
            <person name="Reyes-Chin-Wo S."/>
            <person name="Wang Z."/>
            <person name="Yang X."/>
            <person name="Kozik A."/>
            <person name="Arikit S."/>
            <person name="Song C."/>
            <person name="Xia L."/>
            <person name="Froenicke L."/>
            <person name="Lavelle D.O."/>
            <person name="Truco M.J."/>
            <person name="Xia R."/>
            <person name="Zhu S."/>
            <person name="Xu C."/>
            <person name="Xu H."/>
            <person name="Xu X."/>
            <person name="Cox K."/>
            <person name="Korf I."/>
            <person name="Meyers B.C."/>
            <person name="Michelmore R.W."/>
        </authorList>
    </citation>
    <scope>NUCLEOTIDE SEQUENCE [LARGE SCALE GENOMIC DNA]</scope>
    <source>
        <strain evidence="2">cv. Salinas</strain>
        <tissue evidence="1">Seedlings</tissue>
    </source>
</reference>
<evidence type="ECO:0000313" key="1">
    <source>
        <dbReference type="EMBL" id="KAJ0193101.1"/>
    </source>
</evidence>